<dbReference type="Proteomes" id="UP001240984">
    <property type="component" value="Unassembled WGS sequence"/>
</dbReference>
<dbReference type="Gene3D" id="3.90.220.20">
    <property type="entry name" value="DNA methylase specificity domains"/>
    <property type="match status" value="2"/>
</dbReference>
<dbReference type="GO" id="GO:0009035">
    <property type="term" value="F:type I site-specific deoxyribonuclease activity"/>
    <property type="evidence" value="ECO:0007669"/>
    <property type="project" value="UniProtKB-EC"/>
</dbReference>
<evidence type="ECO:0000256" key="2">
    <source>
        <dbReference type="ARBA" id="ARBA00023125"/>
    </source>
</evidence>
<keyword evidence="1" id="KW-0680">Restriction system</keyword>
<name>A0ABT9N5M3_9ACTN</name>
<dbReference type="InterPro" id="IPR052021">
    <property type="entry name" value="Type-I_RS_S_subunit"/>
</dbReference>
<dbReference type="SUPFAM" id="SSF116734">
    <property type="entry name" value="DNA methylase specificity domain"/>
    <property type="match status" value="2"/>
</dbReference>
<sequence length="378" mass="42501">MKLTEYRVGEIMTLVRRPVDVSPDGLYHEIGIRSFGNGVFHKPPVSGEELGAKRVFYIQPGDLLFSNVFAWEGAVALAAETEAGKIGSHRFMTYRVDTEKADPRYLLRYFYGGPGLLTIREASPGSAGRNRTLGISNFERQLLRLPTVNEQRRISDKFDATASLLAQFKTLRTRSSRIAQQYMDALLQPLDRAPLSAALQANSDFVEVNPEVTYSTAGMFNRGRGLFHRPAIMGRDTKYPRYNRLHVGQFVYSKLFGWEGSLAVVPPEFEGVHVSHEFPTFDIDRSAADVEYMSHLARWTGLHDALKDKGTGMGSRRQRVNVDRLLATEVPLPKLSEQRRIARQLTMVRRTAELGEEQTAHIASLQEALLEAAFTGRL</sequence>
<evidence type="ECO:0000313" key="3">
    <source>
        <dbReference type="EMBL" id="MDP9799004.1"/>
    </source>
</evidence>
<keyword evidence="4" id="KW-1185">Reference proteome</keyword>
<dbReference type="EC" id="3.1.21.3" evidence="3"/>
<dbReference type="InterPro" id="IPR044946">
    <property type="entry name" value="Restrct_endonuc_typeI_TRD_sf"/>
</dbReference>
<dbReference type="PANTHER" id="PTHR30408">
    <property type="entry name" value="TYPE-1 RESTRICTION ENZYME ECOKI SPECIFICITY PROTEIN"/>
    <property type="match status" value="1"/>
</dbReference>
<dbReference type="RefSeq" id="WP_306837320.1">
    <property type="nucleotide sequence ID" value="NZ_JAUSRA010000001.1"/>
</dbReference>
<dbReference type="PANTHER" id="PTHR30408:SF12">
    <property type="entry name" value="TYPE I RESTRICTION ENZYME MJAVIII SPECIFICITY SUBUNIT"/>
    <property type="match status" value="1"/>
</dbReference>
<evidence type="ECO:0000256" key="1">
    <source>
        <dbReference type="ARBA" id="ARBA00022747"/>
    </source>
</evidence>
<comment type="caution">
    <text evidence="3">The sequence shown here is derived from an EMBL/GenBank/DDBJ whole genome shotgun (WGS) entry which is preliminary data.</text>
</comment>
<gene>
    <name evidence="3" type="ORF">J2S43_007516</name>
</gene>
<organism evidence="3 4">
    <name type="scientific">Catenuloplanes nepalensis</name>
    <dbReference type="NCBI Taxonomy" id="587533"/>
    <lineage>
        <taxon>Bacteria</taxon>
        <taxon>Bacillati</taxon>
        <taxon>Actinomycetota</taxon>
        <taxon>Actinomycetes</taxon>
        <taxon>Micromonosporales</taxon>
        <taxon>Micromonosporaceae</taxon>
        <taxon>Catenuloplanes</taxon>
    </lineage>
</organism>
<proteinExistence type="predicted"/>
<accession>A0ABT9N5M3</accession>
<reference evidence="3 4" key="1">
    <citation type="submission" date="2023-07" db="EMBL/GenBank/DDBJ databases">
        <title>Sequencing the genomes of 1000 actinobacteria strains.</title>
        <authorList>
            <person name="Klenk H.-P."/>
        </authorList>
    </citation>
    <scope>NUCLEOTIDE SEQUENCE [LARGE SCALE GENOMIC DNA]</scope>
    <source>
        <strain evidence="3 4">DSM 44710</strain>
    </source>
</reference>
<keyword evidence="3" id="KW-0378">Hydrolase</keyword>
<dbReference type="EMBL" id="JAUSRA010000001">
    <property type="protein sequence ID" value="MDP9799004.1"/>
    <property type="molecule type" value="Genomic_DNA"/>
</dbReference>
<protein>
    <submittedName>
        <fullName evidence="3">Type I restriction enzyme S subunit</fullName>
        <ecNumber evidence="3">3.1.21.3</ecNumber>
    </submittedName>
</protein>
<keyword evidence="2" id="KW-0238">DNA-binding</keyword>
<evidence type="ECO:0000313" key="4">
    <source>
        <dbReference type="Proteomes" id="UP001240984"/>
    </source>
</evidence>